<organism evidence="1 2">
    <name type="scientific">Eiseniibacteriota bacterium</name>
    <dbReference type="NCBI Taxonomy" id="2212470"/>
    <lineage>
        <taxon>Bacteria</taxon>
        <taxon>Candidatus Eiseniibacteriota</taxon>
    </lineage>
</organism>
<gene>
    <name evidence="1" type="ORF">KDA27_03065</name>
</gene>
<proteinExistence type="predicted"/>
<dbReference type="Pfam" id="PF19459">
    <property type="entry name" value="DUF5996"/>
    <property type="match status" value="2"/>
</dbReference>
<accession>A0A956NAH3</accession>
<dbReference type="AlphaFoldDB" id="A0A956NAH3"/>
<protein>
    <recommendedName>
        <fullName evidence="3">Ava_C0101 and related proteins</fullName>
    </recommendedName>
</protein>
<reference evidence="1" key="2">
    <citation type="journal article" date="2021" name="Microbiome">
        <title>Successional dynamics and alternative stable states in a saline activated sludge microbial community over 9 years.</title>
        <authorList>
            <person name="Wang Y."/>
            <person name="Ye J."/>
            <person name="Ju F."/>
            <person name="Liu L."/>
            <person name="Boyd J.A."/>
            <person name="Deng Y."/>
            <person name="Parks D.H."/>
            <person name="Jiang X."/>
            <person name="Yin X."/>
            <person name="Woodcroft B.J."/>
            <person name="Tyson G.W."/>
            <person name="Hugenholtz P."/>
            <person name="Polz M.F."/>
            <person name="Zhang T."/>
        </authorList>
    </citation>
    <scope>NUCLEOTIDE SEQUENCE</scope>
    <source>
        <strain evidence="1">HKST-UBA02</strain>
    </source>
</reference>
<sequence length="341" mass="37941">MTEHTPSWPELPVGDWIDTLETLHRYVQIVGKVRMTQSPWLNHSWSVPLYVTSSGLGTSLVPHGNEGFEIRFDFIRHELVLSTTTGEQRTLSLLGGGSERGDGALVGGASERGGKAGPLSVAAFYREVMAMLDSVGMPVRIHATPSEIPNATPFPKDEEHASYDGNQVHTLWRALVQSERVFSRFRSGFRGKASPVHFFWGSFDLAVTRFSGRPAPPHPGGIPNFPDEVAREAYSHEVTSCGFWPGNREAPDPIFYAYAYPTPEGFANSKVEPKDAFWLEQLGEFALPYESVRKADDPDALVMSFIESCHRAAADLAKWDRDELECAHPDGPDWWRIKVQS</sequence>
<dbReference type="InterPro" id="IPR046038">
    <property type="entry name" value="DUF5996"/>
</dbReference>
<evidence type="ECO:0008006" key="3">
    <source>
        <dbReference type="Google" id="ProtNLM"/>
    </source>
</evidence>
<reference evidence="1" key="1">
    <citation type="submission" date="2020-04" db="EMBL/GenBank/DDBJ databases">
        <authorList>
            <person name="Zhang T."/>
        </authorList>
    </citation>
    <scope>NUCLEOTIDE SEQUENCE</scope>
    <source>
        <strain evidence="1">HKST-UBA02</strain>
    </source>
</reference>
<dbReference type="EMBL" id="JAGQHS010000009">
    <property type="protein sequence ID" value="MCA9754756.1"/>
    <property type="molecule type" value="Genomic_DNA"/>
</dbReference>
<evidence type="ECO:0000313" key="1">
    <source>
        <dbReference type="EMBL" id="MCA9754756.1"/>
    </source>
</evidence>
<dbReference type="Proteomes" id="UP000739538">
    <property type="component" value="Unassembled WGS sequence"/>
</dbReference>
<name>A0A956NAH3_UNCEI</name>
<evidence type="ECO:0000313" key="2">
    <source>
        <dbReference type="Proteomes" id="UP000739538"/>
    </source>
</evidence>
<comment type="caution">
    <text evidence="1">The sequence shown here is derived from an EMBL/GenBank/DDBJ whole genome shotgun (WGS) entry which is preliminary data.</text>
</comment>